<accession>A0AAV9Y143</accession>
<name>A0AAV9Y143_9CRYT</name>
<protein>
    <submittedName>
        <fullName evidence="2">Uncharacterized protein</fullName>
    </submittedName>
</protein>
<keyword evidence="1" id="KW-0732">Signal</keyword>
<organism evidence="2 3">
    <name type="scientific">Cryptosporidium xiaoi</name>
    <dbReference type="NCBI Taxonomy" id="659607"/>
    <lineage>
        <taxon>Eukaryota</taxon>
        <taxon>Sar</taxon>
        <taxon>Alveolata</taxon>
        <taxon>Apicomplexa</taxon>
        <taxon>Conoidasida</taxon>
        <taxon>Coccidia</taxon>
        <taxon>Eucoccidiorida</taxon>
        <taxon>Eimeriorina</taxon>
        <taxon>Cryptosporidiidae</taxon>
        <taxon>Cryptosporidium</taxon>
    </lineage>
</organism>
<sequence length="298" mass="33150">MIGRLIIFFIINLSFSLSEKALSPYGCYSVIGTLPPPAMLLKSTTPIQQIESESENINIVCISLVRGAELKSNVFSGQTIDISSQKSGISLLLQKKEILTGLYGSSLEQVIVSTCNRAVIYAISESNTVLMQFQTFLALTCLEVAKHLKPVFRVPTTHPSVSTPEMDFSKLGMGVPLSKRPYECRFDSPTFVKDGNKINYKKKLIQWSCFSKIEKLLVFSVFDQNEISEKTVVYFVSDIVINSMKFAIKSPCNGTIVGNFQGISTYNELFLRIECIEENIPIKLHEGGDSANSKTDIR</sequence>
<evidence type="ECO:0000313" key="3">
    <source>
        <dbReference type="Proteomes" id="UP001311799"/>
    </source>
</evidence>
<proteinExistence type="predicted"/>
<dbReference type="Proteomes" id="UP001311799">
    <property type="component" value="Unassembled WGS sequence"/>
</dbReference>
<gene>
    <name evidence="2" type="ORF">RS030_193028</name>
</gene>
<comment type="caution">
    <text evidence="2">The sequence shown here is derived from an EMBL/GenBank/DDBJ whole genome shotgun (WGS) entry which is preliminary data.</text>
</comment>
<evidence type="ECO:0000313" key="2">
    <source>
        <dbReference type="EMBL" id="KAK6589887.1"/>
    </source>
</evidence>
<reference evidence="2 3" key="1">
    <citation type="submission" date="2023-10" db="EMBL/GenBank/DDBJ databases">
        <title>Comparative genomics analysis reveals potential genetic determinants of host preference in Cryptosporidium xiaoi.</title>
        <authorList>
            <person name="Xiao L."/>
            <person name="Li J."/>
        </authorList>
    </citation>
    <scope>NUCLEOTIDE SEQUENCE [LARGE SCALE GENOMIC DNA]</scope>
    <source>
        <strain evidence="2 3">52996</strain>
    </source>
</reference>
<feature type="signal peptide" evidence="1">
    <location>
        <begin position="1"/>
        <end position="16"/>
    </location>
</feature>
<evidence type="ECO:0000256" key="1">
    <source>
        <dbReference type="SAM" id="SignalP"/>
    </source>
</evidence>
<dbReference type="AlphaFoldDB" id="A0AAV9Y143"/>
<dbReference type="EMBL" id="JAWDEY010000010">
    <property type="protein sequence ID" value="KAK6589887.1"/>
    <property type="molecule type" value="Genomic_DNA"/>
</dbReference>
<feature type="chain" id="PRO_5044012897" evidence="1">
    <location>
        <begin position="17"/>
        <end position="298"/>
    </location>
</feature>
<keyword evidence="3" id="KW-1185">Reference proteome</keyword>